<name>A0A4D5RYW2_IXOSC</name>
<organism evidence="2">
    <name type="scientific">Ixodes scapularis</name>
    <name type="common">Black-legged tick</name>
    <name type="synonym">Deer tick</name>
    <dbReference type="NCBI Taxonomy" id="6945"/>
    <lineage>
        <taxon>Eukaryota</taxon>
        <taxon>Metazoa</taxon>
        <taxon>Ecdysozoa</taxon>
        <taxon>Arthropoda</taxon>
        <taxon>Chelicerata</taxon>
        <taxon>Arachnida</taxon>
        <taxon>Acari</taxon>
        <taxon>Parasitiformes</taxon>
        <taxon>Ixodida</taxon>
        <taxon>Ixodoidea</taxon>
        <taxon>Ixodidae</taxon>
        <taxon>Ixodinae</taxon>
        <taxon>Ixodes</taxon>
    </lineage>
</organism>
<accession>A0A4D5RYW2</accession>
<sequence length="92" mass="9678">MHASLWGVFAALSVRAALTPPADTPREHRLLPSAGVGQSRLPLCLLERAKLSALPIGADSSRLLHPLGRSEPSACLNGSSRFAVFGTAEGYK</sequence>
<reference evidence="2" key="1">
    <citation type="submission" date="2019-04" db="EMBL/GenBank/DDBJ databases">
        <title>An insight into the mialome of Ixodes scapularis.</title>
        <authorList>
            <person name="Ribeiro J.M."/>
            <person name="Mather T.N."/>
            <person name="Karim S."/>
        </authorList>
    </citation>
    <scope>NUCLEOTIDE SEQUENCE</scope>
</reference>
<proteinExistence type="predicted"/>
<evidence type="ECO:0000313" key="2">
    <source>
        <dbReference type="EMBL" id="MOY41994.1"/>
    </source>
</evidence>
<protein>
    <submittedName>
        <fullName evidence="2">Putative secreted protein</fullName>
    </submittedName>
</protein>
<dbReference type="EMBL" id="GHJT01008023">
    <property type="protein sequence ID" value="MOY41994.1"/>
    <property type="molecule type" value="Transcribed_RNA"/>
</dbReference>
<feature type="signal peptide" evidence="1">
    <location>
        <begin position="1"/>
        <end position="16"/>
    </location>
</feature>
<keyword evidence="1" id="KW-0732">Signal</keyword>
<evidence type="ECO:0000256" key="1">
    <source>
        <dbReference type="SAM" id="SignalP"/>
    </source>
</evidence>
<dbReference type="AlphaFoldDB" id="A0A4D5RYW2"/>
<feature type="chain" id="PRO_5020038468" evidence="1">
    <location>
        <begin position="17"/>
        <end position="92"/>
    </location>
</feature>